<evidence type="ECO:0000256" key="1">
    <source>
        <dbReference type="ARBA" id="ARBA00004651"/>
    </source>
</evidence>
<dbReference type="Pfam" id="PF03994">
    <property type="entry name" value="DUF350"/>
    <property type="match status" value="1"/>
</dbReference>
<evidence type="ECO:0000256" key="3">
    <source>
        <dbReference type="ARBA" id="ARBA00022475"/>
    </source>
</evidence>
<evidence type="ECO:0000256" key="6">
    <source>
        <dbReference type="ARBA" id="ARBA00023136"/>
    </source>
</evidence>
<dbReference type="Proteomes" id="UP000463470">
    <property type="component" value="Unassembled WGS sequence"/>
</dbReference>
<protein>
    <submittedName>
        <fullName evidence="8">DUF350 domain-containing protein</fullName>
    </submittedName>
</protein>
<evidence type="ECO:0000256" key="5">
    <source>
        <dbReference type="ARBA" id="ARBA00022989"/>
    </source>
</evidence>
<gene>
    <name evidence="8" type="ORF">GTO91_09395</name>
</gene>
<dbReference type="OrthoDB" id="1683095at2"/>
<evidence type="ECO:0000313" key="9">
    <source>
        <dbReference type="Proteomes" id="UP000463470"/>
    </source>
</evidence>
<keyword evidence="4 7" id="KW-0812">Transmembrane</keyword>
<comment type="subcellular location">
    <subcellularLocation>
        <location evidence="1">Cell membrane</location>
        <topology evidence="1">Multi-pass membrane protein</topology>
    </subcellularLocation>
</comment>
<accession>A0A845L2K9</accession>
<keyword evidence="3" id="KW-1003">Cell membrane</keyword>
<evidence type="ECO:0000256" key="2">
    <source>
        <dbReference type="ARBA" id="ARBA00005779"/>
    </source>
</evidence>
<proteinExistence type="inferred from homology"/>
<comment type="similarity">
    <text evidence="2">Belongs to the UPF0719 family.</text>
</comment>
<feature type="transmembrane region" description="Helical" evidence="7">
    <location>
        <begin position="112"/>
        <end position="131"/>
    </location>
</feature>
<reference evidence="8 9" key="1">
    <citation type="submission" date="2020-01" db="EMBL/GenBank/DDBJ databases">
        <title>Whole-genome sequence of Heliobacterium undosum DSM 13378.</title>
        <authorList>
            <person name="Kyndt J.A."/>
            <person name="Meyer T.E."/>
        </authorList>
    </citation>
    <scope>NUCLEOTIDE SEQUENCE [LARGE SCALE GENOMIC DNA]</scope>
    <source>
        <strain evidence="8 9">DSM 13378</strain>
    </source>
</reference>
<comment type="caution">
    <text evidence="8">The sequence shown here is derived from an EMBL/GenBank/DDBJ whole genome shotgun (WGS) entry which is preliminary data.</text>
</comment>
<organism evidence="8 9">
    <name type="scientific">Heliomicrobium undosum</name>
    <dbReference type="NCBI Taxonomy" id="121734"/>
    <lineage>
        <taxon>Bacteria</taxon>
        <taxon>Bacillati</taxon>
        <taxon>Bacillota</taxon>
        <taxon>Clostridia</taxon>
        <taxon>Eubacteriales</taxon>
        <taxon>Heliobacteriaceae</taxon>
        <taxon>Heliomicrobium</taxon>
    </lineage>
</organism>
<dbReference type="GO" id="GO:0005886">
    <property type="term" value="C:plasma membrane"/>
    <property type="evidence" value="ECO:0007669"/>
    <property type="project" value="UniProtKB-SubCell"/>
</dbReference>
<feature type="transmembrane region" description="Helical" evidence="7">
    <location>
        <begin position="44"/>
        <end position="62"/>
    </location>
</feature>
<dbReference type="InterPro" id="IPR007140">
    <property type="entry name" value="DUF350"/>
</dbReference>
<dbReference type="PANTHER" id="PTHR40043:SF1">
    <property type="entry name" value="UPF0719 INNER MEMBRANE PROTEIN YJFL"/>
    <property type="match status" value="1"/>
</dbReference>
<evidence type="ECO:0000256" key="4">
    <source>
        <dbReference type="ARBA" id="ARBA00022692"/>
    </source>
</evidence>
<name>A0A845L2K9_9FIRM</name>
<keyword evidence="6 7" id="KW-0472">Membrane</keyword>
<feature type="transmembrane region" description="Helical" evidence="7">
    <location>
        <begin position="74"/>
        <end position="92"/>
    </location>
</feature>
<evidence type="ECO:0000313" key="8">
    <source>
        <dbReference type="EMBL" id="MZP29916.1"/>
    </source>
</evidence>
<keyword evidence="5 7" id="KW-1133">Transmembrane helix</keyword>
<dbReference type="AlphaFoldDB" id="A0A845L2K9"/>
<evidence type="ECO:0000256" key="7">
    <source>
        <dbReference type="SAM" id="Phobius"/>
    </source>
</evidence>
<sequence>MVPVNFFNALLYFAVSALILLVAVWVFFRVTPYNDAEEIQKGNGAVGLTLFSKMVGLALILWSAISHNDTLSETAIWGSFGAALMIFSYLLFDWLTPNLATREELQKGNMAVAWIQSGIFITLGVIINACIS</sequence>
<dbReference type="PANTHER" id="PTHR40043">
    <property type="entry name" value="UPF0719 INNER MEMBRANE PROTEIN YJFL"/>
    <property type="match status" value="1"/>
</dbReference>
<dbReference type="EMBL" id="WXEY01000008">
    <property type="protein sequence ID" value="MZP29916.1"/>
    <property type="molecule type" value="Genomic_DNA"/>
</dbReference>
<keyword evidence="9" id="KW-1185">Reference proteome</keyword>
<feature type="transmembrane region" description="Helical" evidence="7">
    <location>
        <begin position="7"/>
        <end position="28"/>
    </location>
</feature>